<feature type="compositionally biased region" description="Low complexity" evidence="1">
    <location>
        <begin position="52"/>
        <end position="89"/>
    </location>
</feature>
<evidence type="ECO:0000256" key="1">
    <source>
        <dbReference type="SAM" id="MobiDB-lite"/>
    </source>
</evidence>
<organism evidence="2 3">
    <name type="scientific">Magnusiomyces paraingens</name>
    <dbReference type="NCBI Taxonomy" id="2606893"/>
    <lineage>
        <taxon>Eukaryota</taxon>
        <taxon>Fungi</taxon>
        <taxon>Dikarya</taxon>
        <taxon>Ascomycota</taxon>
        <taxon>Saccharomycotina</taxon>
        <taxon>Dipodascomycetes</taxon>
        <taxon>Dipodascales</taxon>
        <taxon>Dipodascaceae</taxon>
        <taxon>Magnusiomyces</taxon>
    </lineage>
</organism>
<dbReference type="RefSeq" id="XP_031854345.1">
    <property type="nucleotide sequence ID" value="XM_031998454.1"/>
</dbReference>
<accession>A0A5E8BYC6</accession>
<feature type="region of interest" description="Disordered" evidence="1">
    <location>
        <begin position="1"/>
        <end position="20"/>
    </location>
</feature>
<feature type="compositionally biased region" description="Polar residues" evidence="1">
    <location>
        <begin position="9"/>
        <end position="19"/>
    </location>
</feature>
<dbReference type="GeneID" id="43582554"/>
<dbReference type="EMBL" id="CABVLU010000003">
    <property type="protein sequence ID" value="VVT53765.1"/>
    <property type="molecule type" value="Genomic_DNA"/>
</dbReference>
<dbReference type="AlphaFoldDB" id="A0A5E8BYC6"/>
<sequence length="200" mass="21788">MLFSRPHTKSTPASDTRSIVSGRPTLKGKLYLDLVTFRDLNAPLPHLDDTRSGPASPLSSKSSLKSRSTSSSSMSSYSSSNSASSSMRSDTSERAYEEEYFFLVPIDGRAQDVGGLVHIVGSGTQDIYLTVTPGVCPMKKKSYIRRQNIGIVTGEAQFLSVAALAPLCVTKENPRIDKAIYSRWKQDMITQAFKTGVLKA</sequence>
<dbReference type="OrthoDB" id="10584482at2759"/>
<evidence type="ECO:0000313" key="2">
    <source>
        <dbReference type="EMBL" id="VVT53765.1"/>
    </source>
</evidence>
<proteinExistence type="predicted"/>
<keyword evidence="3" id="KW-1185">Reference proteome</keyword>
<reference evidence="2 3" key="1">
    <citation type="submission" date="2019-09" db="EMBL/GenBank/DDBJ databases">
        <authorList>
            <person name="Brejova B."/>
        </authorList>
    </citation>
    <scope>NUCLEOTIDE SEQUENCE [LARGE SCALE GENOMIC DNA]</scope>
</reference>
<protein>
    <submittedName>
        <fullName evidence="2">Uncharacterized protein</fullName>
    </submittedName>
</protein>
<name>A0A5E8BYC6_9ASCO</name>
<dbReference type="Proteomes" id="UP000398389">
    <property type="component" value="Unassembled WGS sequence"/>
</dbReference>
<evidence type="ECO:0000313" key="3">
    <source>
        <dbReference type="Proteomes" id="UP000398389"/>
    </source>
</evidence>
<gene>
    <name evidence="2" type="ORF">SAPINGB_P003738</name>
</gene>
<feature type="region of interest" description="Disordered" evidence="1">
    <location>
        <begin position="45"/>
        <end position="90"/>
    </location>
</feature>